<keyword evidence="2" id="KW-1185">Reference proteome</keyword>
<organism evidence="1 2">
    <name type="scientific">Pistacia atlantica</name>
    <dbReference type="NCBI Taxonomy" id="434234"/>
    <lineage>
        <taxon>Eukaryota</taxon>
        <taxon>Viridiplantae</taxon>
        <taxon>Streptophyta</taxon>
        <taxon>Embryophyta</taxon>
        <taxon>Tracheophyta</taxon>
        <taxon>Spermatophyta</taxon>
        <taxon>Magnoliopsida</taxon>
        <taxon>eudicotyledons</taxon>
        <taxon>Gunneridae</taxon>
        <taxon>Pentapetalae</taxon>
        <taxon>rosids</taxon>
        <taxon>malvids</taxon>
        <taxon>Sapindales</taxon>
        <taxon>Anacardiaceae</taxon>
        <taxon>Pistacia</taxon>
    </lineage>
</organism>
<reference evidence="2" key="1">
    <citation type="journal article" date="2023" name="G3 (Bethesda)">
        <title>Genome assembly and association tests identify interacting loci associated with vigor, precocity, and sex in interspecific pistachio rootstocks.</title>
        <authorList>
            <person name="Palmer W."/>
            <person name="Jacygrad E."/>
            <person name="Sagayaradj S."/>
            <person name="Cavanaugh K."/>
            <person name="Han R."/>
            <person name="Bertier L."/>
            <person name="Beede B."/>
            <person name="Kafkas S."/>
            <person name="Golino D."/>
            <person name="Preece J."/>
            <person name="Michelmore R."/>
        </authorList>
    </citation>
    <scope>NUCLEOTIDE SEQUENCE [LARGE SCALE GENOMIC DNA]</scope>
</reference>
<dbReference type="Proteomes" id="UP001164250">
    <property type="component" value="Chromosome 8"/>
</dbReference>
<gene>
    <name evidence="1" type="ORF">Patl1_14557</name>
</gene>
<evidence type="ECO:0000313" key="1">
    <source>
        <dbReference type="EMBL" id="KAJ0091097.1"/>
    </source>
</evidence>
<comment type="caution">
    <text evidence="1">The sequence shown here is derived from an EMBL/GenBank/DDBJ whole genome shotgun (WGS) entry which is preliminary data.</text>
</comment>
<sequence>MERRIYEAAVEGNIISLLNLLQEDALILDRITDFHISQKMERRIYEAAVEGNIISLLNLLQEDALILDRITVSCYGETPLHIASMLGHAEFVQEILGRKPELAGELDSRKSSPLHLATSKGYLDIVKILVLVNPEMCLTRDRDGKNPVHIAAIKGRVSVLKELVKVRPIAARMLMERGETILHACVRFDQLEAMKFLMEQMSDHEFVNSKDDDGNTILHLAVADKQVETIQFLTTNKAIEVNAMNKGGFTTLDILKQSRRDLKDYEIVELLRRGGAISAKDIVVSTHELGSKQTRTLTSHGNNQINMLHPQGNRTEKFVEKKDDWLKEMNNALMVVASLIATVTFQAGLSPPGGVWQDTKPVPDGAPTADPPHNAGVSIMATDLDPFFINSFFTSNTLGFVASLCIILLLVSGLPFCKRRLFTWILMVILWVAISALTLAYLFSLGFISGQNEPTIGNVSTSGMVLFVWMGMMGILLLSHTIRLVKKIIVYFIKLTKARRDTNGSYANEQCHSV</sequence>
<accession>A0ACC1AWM5</accession>
<evidence type="ECO:0000313" key="2">
    <source>
        <dbReference type="Proteomes" id="UP001164250"/>
    </source>
</evidence>
<protein>
    <submittedName>
        <fullName evidence="1">Uncharacterized protein</fullName>
    </submittedName>
</protein>
<name>A0ACC1AWM5_9ROSI</name>
<dbReference type="EMBL" id="CM047904">
    <property type="protein sequence ID" value="KAJ0091097.1"/>
    <property type="molecule type" value="Genomic_DNA"/>
</dbReference>
<proteinExistence type="predicted"/>